<reference evidence="1" key="2">
    <citation type="submission" date="2020-11" db="EMBL/GenBank/DDBJ databases">
        <authorList>
            <person name="McCartney M.A."/>
            <person name="Auch B."/>
            <person name="Kono T."/>
            <person name="Mallez S."/>
            <person name="Becker A."/>
            <person name="Gohl D.M."/>
            <person name="Silverstein K.A.T."/>
            <person name="Koren S."/>
            <person name="Bechman K.B."/>
            <person name="Herman A."/>
            <person name="Abrahante J.E."/>
            <person name="Garbe J."/>
        </authorList>
    </citation>
    <scope>NUCLEOTIDE SEQUENCE</scope>
    <source>
        <strain evidence="1">Duluth1</strain>
        <tissue evidence="1">Whole animal</tissue>
    </source>
</reference>
<accession>A0A9D4ITA3</accession>
<evidence type="ECO:0000313" key="2">
    <source>
        <dbReference type="Proteomes" id="UP000828390"/>
    </source>
</evidence>
<proteinExistence type="predicted"/>
<dbReference type="Proteomes" id="UP000828390">
    <property type="component" value="Unassembled WGS sequence"/>
</dbReference>
<sequence>MSPIALIIVFGPNCLCQASGSWRLKTKASLTRFIVDYNALFKKDDEDTPNVCWERQRNNKVPDRHPPQKLSIINPEVSMEDYKTGRNVVKWPICHGTVSTVWYLSH</sequence>
<comment type="caution">
    <text evidence="1">The sequence shown here is derived from an EMBL/GenBank/DDBJ whole genome shotgun (WGS) entry which is preliminary data.</text>
</comment>
<name>A0A9D4ITA3_DREPO</name>
<dbReference type="AlphaFoldDB" id="A0A9D4ITA3"/>
<protein>
    <submittedName>
        <fullName evidence="1">Uncharacterized protein</fullName>
    </submittedName>
</protein>
<gene>
    <name evidence="1" type="ORF">DPMN_163950</name>
</gene>
<reference evidence="1" key="1">
    <citation type="journal article" date="2019" name="bioRxiv">
        <title>The Genome of the Zebra Mussel, Dreissena polymorpha: A Resource for Invasive Species Research.</title>
        <authorList>
            <person name="McCartney M.A."/>
            <person name="Auch B."/>
            <person name="Kono T."/>
            <person name="Mallez S."/>
            <person name="Zhang Y."/>
            <person name="Obille A."/>
            <person name="Becker A."/>
            <person name="Abrahante J.E."/>
            <person name="Garbe J."/>
            <person name="Badalamenti J.P."/>
            <person name="Herman A."/>
            <person name="Mangelson H."/>
            <person name="Liachko I."/>
            <person name="Sullivan S."/>
            <person name="Sone E.D."/>
            <person name="Koren S."/>
            <person name="Silverstein K.A.T."/>
            <person name="Beckman K.B."/>
            <person name="Gohl D.M."/>
        </authorList>
    </citation>
    <scope>NUCLEOTIDE SEQUENCE</scope>
    <source>
        <strain evidence="1">Duluth1</strain>
        <tissue evidence="1">Whole animal</tissue>
    </source>
</reference>
<organism evidence="1 2">
    <name type="scientific">Dreissena polymorpha</name>
    <name type="common">Zebra mussel</name>
    <name type="synonym">Mytilus polymorpha</name>
    <dbReference type="NCBI Taxonomy" id="45954"/>
    <lineage>
        <taxon>Eukaryota</taxon>
        <taxon>Metazoa</taxon>
        <taxon>Spiralia</taxon>
        <taxon>Lophotrochozoa</taxon>
        <taxon>Mollusca</taxon>
        <taxon>Bivalvia</taxon>
        <taxon>Autobranchia</taxon>
        <taxon>Heteroconchia</taxon>
        <taxon>Euheterodonta</taxon>
        <taxon>Imparidentia</taxon>
        <taxon>Neoheterodontei</taxon>
        <taxon>Myida</taxon>
        <taxon>Dreissenoidea</taxon>
        <taxon>Dreissenidae</taxon>
        <taxon>Dreissena</taxon>
    </lineage>
</organism>
<dbReference type="EMBL" id="JAIWYP010000008">
    <property type="protein sequence ID" value="KAH3785855.1"/>
    <property type="molecule type" value="Genomic_DNA"/>
</dbReference>
<keyword evidence="2" id="KW-1185">Reference proteome</keyword>
<evidence type="ECO:0000313" key="1">
    <source>
        <dbReference type="EMBL" id="KAH3785855.1"/>
    </source>
</evidence>